<dbReference type="EMBL" id="JBHSSW010000009">
    <property type="protein sequence ID" value="MFC6198134.1"/>
    <property type="molecule type" value="Genomic_DNA"/>
</dbReference>
<gene>
    <name evidence="2" type="ORF">ACFQDM_08595</name>
</gene>
<sequence>MSSETGAKAETSFFELKATHNRNRWILPVVPGITVGPPKMKFLFGGVGLASAVHALEQTTGRPLVWATSQYLSYANPPEIVDVDVIVPKIGKNITQARVLGHVQEREIFTVNAAVGSRGKEHDHQWVTMPDVPGPDACDPMPRFGREEEEEPDLHERMNLRVAKGRYGPDRNNKGLSKDGHAVLWARPKNESLPIDAAMLAVIADFIPSASGHALGKIAGANSLDNTIRIRKIVPTDWVCCDIQIHGIHDGFVHGDARLFAQDGTLMAIASQSAILRIWDNFEMRKEK</sequence>
<dbReference type="RefSeq" id="WP_377378084.1">
    <property type="nucleotide sequence ID" value="NZ_JBHSSW010000009.1"/>
</dbReference>
<comment type="caution">
    <text evidence="2">The sequence shown here is derived from an EMBL/GenBank/DDBJ whole genome shotgun (WGS) entry which is preliminary data.</text>
</comment>
<dbReference type="SUPFAM" id="SSF54637">
    <property type="entry name" value="Thioesterase/thiol ester dehydrase-isomerase"/>
    <property type="match status" value="2"/>
</dbReference>
<evidence type="ECO:0000313" key="3">
    <source>
        <dbReference type="Proteomes" id="UP001596303"/>
    </source>
</evidence>
<organism evidence="2 3">
    <name type="scientific">Ponticaulis profundi</name>
    <dbReference type="NCBI Taxonomy" id="2665222"/>
    <lineage>
        <taxon>Bacteria</taxon>
        <taxon>Pseudomonadati</taxon>
        <taxon>Pseudomonadota</taxon>
        <taxon>Alphaproteobacteria</taxon>
        <taxon>Hyphomonadales</taxon>
        <taxon>Hyphomonadaceae</taxon>
        <taxon>Ponticaulis</taxon>
    </lineage>
</organism>
<dbReference type="Pfam" id="PF20789">
    <property type="entry name" value="4HBT_3C"/>
    <property type="match status" value="1"/>
</dbReference>
<accession>A0ABW1S9C7</accession>
<dbReference type="InterPro" id="IPR049450">
    <property type="entry name" value="ACOT8-like_C"/>
</dbReference>
<proteinExistence type="predicted"/>
<evidence type="ECO:0000259" key="1">
    <source>
        <dbReference type="Pfam" id="PF20789"/>
    </source>
</evidence>
<reference evidence="3" key="1">
    <citation type="journal article" date="2019" name="Int. J. Syst. Evol. Microbiol.">
        <title>The Global Catalogue of Microorganisms (GCM) 10K type strain sequencing project: providing services to taxonomists for standard genome sequencing and annotation.</title>
        <authorList>
            <consortium name="The Broad Institute Genomics Platform"/>
            <consortium name="The Broad Institute Genome Sequencing Center for Infectious Disease"/>
            <person name="Wu L."/>
            <person name="Ma J."/>
        </authorList>
    </citation>
    <scope>NUCLEOTIDE SEQUENCE [LARGE SCALE GENOMIC DNA]</scope>
    <source>
        <strain evidence="3">CGMCC-1.15741</strain>
    </source>
</reference>
<dbReference type="Gene3D" id="2.40.160.210">
    <property type="entry name" value="Acyl-CoA thioesterase, double hotdog domain"/>
    <property type="match status" value="1"/>
</dbReference>
<dbReference type="Proteomes" id="UP001596303">
    <property type="component" value="Unassembled WGS sequence"/>
</dbReference>
<dbReference type="InterPro" id="IPR042171">
    <property type="entry name" value="Acyl-CoA_hotdog"/>
</dbReference>
<feature type="domain" description="Acyl-CoA thioesterase-like C-terminal" evidence="1">
    <location>
        <begin position="135"/>
        <end position="275"/>
    </location>
</feature>
<dbReference type="InterPro" id="IPR029069">
    <property type="entry name" value="HotDog_dom_sf"/>
</dbReference>
<keyword evidence="3" id="KW-1185">Reference proteome</keyword>
<evidence type="ECO:0000313" key="2">
    <source>
        <dbReference type="EMBL" id="MFC6198134.1"/>
    </source>
</evidence>
<name>A0ABW1S9C7_9PROT</name>
<protein>
    <submittedName>
        <fullName evidence="2">Acyl-CoA thioesterase</fullName>
    </submittedName>
</protein>